<reference evidence="1 2" key="1">
    <citation type="submission" date="2020-08" db="EMBL/GenBank/DDBJ databases">
        <title>Genome public.</title>
        <authorList>
            <person name="Liu C."/>
            <person name="Sun Q."/>
        </authorList>
    </citation>
    <scope>NUCLEOTIDE SEQUENCE [LARGE SCALE GENOMIC DNA]</scope>
    <source>
        <strain evidence="1 2">M29</strain>
    </source>
</reference>
<gene>
    <name evidence="1" type="ORF">H8Z82_15215</name>
</gene>
<evidence type="ECO:0000313" key="2">
    <source>
        <dbReference type="Proteomes" id="UP000649826"/>
    </source>
</evidence>
<name>A0ABR7ILT0_9FIRM</name>
<evidence type="ECO:0008006" key="3">
    <source>
        <dbReference type="Google" id="ProtNLM"/>
    </source>
</evidence>
<dbReference type="Proteomes" id="UP000649826">
    <property type="component" value="Unassembled WGS sequence"/>
</dbReference>
<dbReference type="EMBL" id="JACOQG010000037">
    <property type="protein sequence ID" value="MBC5780968.1"/>
    <property type="molecule type" value="Genomic_DNA"/>
</dbReference>
<sequence>MSRERTDEEVKRLAPKQEILRELYIKSGNECAYPGCHNVLVDENGKFVGEVCHIEAAMPGGERFNPNMTNEDRRSFGNLMLMCHHHHVVTDDVCIYTVEKLKEMKRNHEMKYSGIIGQMMNSITDYGMSLEYTPCFNCKKISRILDWGLTDEENRENAAVLDKHLQKLLDLPIETRQLLGIMVMRSYWNRYDCIVPIHEVERATGLKPENIIQNVEILERRGIISEIEVEEEKGIPSCILYPDFESSFPYWNAIREFVKKTGTPIERICCDLDFSVFDE</sequence>
<evidence type="ECO:0000313" key="1">
    <source>
        <dbReference type="EMBL" id="MBC5780968.1"/>
    </source>
</evidence>
<protein>
    <recommendedName>
        <fullName evidence="3">HNH endonuclease</fullName>
    </recommendedName>
</protein>
<dbReference type="RefSeq" id="WP_019161383.1">
    <property type="nucleotide sequence ID" value="NZ_JACOQG010000037.1"/>
</dbReference>
<organism evidence="1 2">
    <name type="scientific">Blautia difficilis</name>
    <dbReference type="NCBI Taxonomy" id="2763027"/>
    <lineage>
        <taxon>Bacteria</taxon>
        <taxon>Bacillati</taxon>
        <taxon>Bacillota</taxon>
        <taxon>Clostridia</taxon>
        <taxon>Lachnospirales</taxon>
        <taxon>Lachnospiraceae</taxon>
        <taxon>Blautia</taxon>
    </lineage>
</organism>
<accession>A0ABR7ILT0</accession>
<comment type="caution">
    <text evidence="1">The sequence shown here is derived from an EMBL/GenBank/DDBJ whole genome shotgun (WGS) entry which is preliminary data.</text>
</comment>
<keyword evidence="2" id="KW-1185">Reference proteome</keyword>
<proteinExistence type="predicted"/>